<evidence type="ECO:0000256" key="2">
    <source>
        <dbReference type="ARBA" id="ARBA00022853"/>
    </source>
</evidence>
<keyword evidence="6" id="KW-0472">Membrane</keyword>
<feature type="transmembrane region" description="Helical" evidence="6">
    <location>
        <begin position="29"/>
        <end position="53"/>
    </location>
</feature>
<dbReference type="GO" id="GO:0000812">
    <property type="term" value="C:Swr1 complex"/>
    <property type="evidence" value="ECO:0007669"/>
    <property type="project" value="TreeGrafter"/>
</dbReference>
<keyword evidence="4" id="KW-0804">Transcription</keyword>
<keyword evidence="6" id="KW-1133">Transmembrane helix</keyword>
<dbReference type="GO" id="GO:0006338">
    <property type="term" value="P:chromatin remodeling"/>
    <property type="evidence" value="ECO:0007669"/>
    <property type="project" value="InterPro"/>
</dbReference>
<sequence length="155" mass="18165">MAFRVRYMHLPVDCHLLCLQLKRLLGNGYLSPVLLVKIICNFTIGFELSMVFLQLGIIHLPIDVIKYTDEEYDKYLTDPMWSKEETDQVFELCERTSTCYNVSQEMERKRALSMVLSQTRQQERRDEEVLIEAKRIAELRIPPKVAEVSQLAILL</sequence>
<dbReference type="EMBL" id="JAYKXN010000003">
    <property type="protein sequence ID" value="KAK7303862.1"/>
    <property type="molecule type" value="Genomic_DNA"/>
</dbReference>
<dbReference type="GO" id="GO:0006281">
    <property type="term" value="P:DNA repair"/>
    <property type="evidence" value="ECO:0007669"/>
    <property type="project" value="InterPro"/>
</dbReference>
<evidence type="ECO:0000256" key="5">
    <source>
        <dbReference type="ARBA" id="ARBA00023242"/>
    </source>
</evidence>
<dbReference type="InterPro" id="IPR032563">
    <property type="entry name" value="DAMP1_SANT-like"/>
</dbReference>
<dbReference type="GO" id="GO:0035267">
    <property type="term" value="C:NuA4 histone acetyltransferase complex"/>
    <property type="evidence" value="ECO:0007669"/>
    <property type="project" value="InterPro"/>
</dbReference>
<dbReference type="PANTHER" id="PTHR12855:SF10">
    <property type="entry name" value="DNA METHYLTRANSFERASE 1-ASSOCIATED PROTEIN 1"/>
    <property type="match status" value="1"/>
</dbReference>
<evidence type="ECO:0000256" key="3">
    <source>
        <dbReference type="ARBA" id="ARBA00023015"/>
    </source>
</evidence>
<keyword evidence="6" id="KW-0812">Transmembrane</keyword>
<keyword evidence="2" id="KW-0156">Chromatin regulator</keyword>
<gene>
    <name evidence="8" type="ORF">RJT34_14779</name>
</gene>
<keyword evidence="9" id="KW-1185">Reference proteome</keyword>
<dbReference type="Proteomes" id="UP001359559">
    <property type="component" value="Unassembled WGS sequence"/>
</dbReference>
<keyword evidence="5" id="KW-0539">Nucleus</keyword>
<dbReference type="PANTHER" id="PTHR12855">
    <property type="entry name" value="DNA METHYLTRANSFERASE 1-ASSOCIATED PROTEIN 1 FAMILY MEMBER"/>
    <property type="match status" value="1"/>
</dbReference>
<evidence type="ECO:0000256" key="4">
    <source>
        <dbReference type="ARBA" id="ARBA00023163"/>
    </source>
</evidence>
<dbReference type="Gene3D" id="1.10.10.60">
    <property type="entry name" value="Homeodomain-like"/>
    <property type="match status" value="1"/>
</dbReference>
<comment type="subcellular location">
    <subcellularLocation>
        <location evidence="1">Nucleus</location>
    </subcellularLocation>
</comment>
<evidence type="ECO:0000256" key="6">
    <source>
        <dbReference type="SAM" id="Phobius"/>
    </source>
</evidence>
<dbReference type="Pfam" id="PF16282">
    <property type="entry name" value="SANT_DAMP1_like"/>
    <property type="match status" value="1"/>
</dbReference>
<keyword evidence="3" id="KW-0805">Transcription regulation</keyword>
<dbReference type="AlphaFoldDB" id="A0AAN9JTW5"/>
<dbReference type="GO" id="GO:0003714">
    <property type="term" value="F:transcription corepressor activity"/>
    <property type="evidence" value="ECO:0007669"/>
    <property type="project" value="TreeGrafter"/>
</dbReference>
<evidence type="ECO:0000256" key="1">
    <source>
        <dbReference type="ARBA" id="ARBA00004123"/>
    </source>
</evidence>
<dbReference type="InterPro" id="IPR027109">
    <property type="entry name" value="Swc4/Dmap1"/>
</dbReference>
<evidence type="ECO:0000259" key="7">
    <source>
        <dbReference type="Pfam" id="PF16282"/>
    </source>
</evidence>
<protein>
    <recommendedName>
        <fullName evidence="7">dAMP1 SANT/Myb-like domain-containing protein</fullName>
    </recommendedName>
</protein>
<name>A0AAN9JTW5_CLITE</name>
<reference evidence="8 9" key="1">
    <citation type="submission" date="2024-01" db="EMBL/GenBank/DDBJ databases">
        <title>The genomes of 5 underutilized Papilionoideae crops provide insights into root nodulation and disease resistance.</title>
        <authorList>
            <person name="Yuan L."/>
        </authorList>
    </citation>
    <scope>NUCLEOTIDE SEQUENCE [LARGE SCALE GENOMIC DNA]</scope>
    <source>
        <strain evidence="8">LY-2023</strain>
        <tissue evidence="8">Leaf</tissue>
    </source>
</reference>
<evidence type="ECO:0000313" key="8">
    <source>
        <dbReference type="EMBL" id="KAK7303862.1"/>
    </source>
</evidence>
<organism evidence="8 9">
    <name type="scientific">Clitoria ternatea</name>
    <name type="common">Butterfly pea</name>
    <dbReference type="NCBI Taxonomy" id="43366"/>
    <lineage>
        <taxon>Eukaryota</taxon>
        <taxon>Viridiplantae</taxon>
        <taxon>Streptophyta</taxon>
        <taxon>Embryophyta</taxon>
        <taxon>Tracheophyta</taxon>
        <taxon>Spermatophyta</taxon>
        <taxon>Magnoliopsida</taxon>
        <taxon>eudicotyledons</taxon>
        <taxon>Gunneridae</taxon>
        <taxon>Pentapetalae</taxon>
        <taxon>rosids</taxon>
        <taxon>fabids</taxon>
        <taxon>Fabales</taxon>
        <taxon>Fabaceae</taxon>
        <taxon>Papilionoideae</taxon>
        <taxon>50 kb inversion clade</taxon>
        <taxon>NPAAA clade</taxon>
        <taxon>indigoferoid/millettioid clade</taxon>
        <taxon>Phaseoleae</taxon>
        <taxon>Clitoria</taxon>
    </lineage>
</organism>
<feature type="domain" description="DAMP1 SANT/Myb-like" evidence="7">
    <location>
        <begin position="62"/>
        <end position="102"/>
    </location>
</feature>
<accession>A0AAN9JTW5</accession>
<dbReference type="GO" id="GO:0000122">
    <property type="term" value="P:negative regulation of transcription by RNA polymerase II"/>
    <property type="evidence" value="ECO:0007669"/>
    <property type="project" value="TreeGrafter"/>
</dbReference>
<proteinExistence type="predicted"/>
<comment type="caution">
    <text evidence="8">The sequence shown here is derived from an EMBL/GenBank/DDBJ whole genome shotgun (WGS) entry which is preliminary data.</text>
</comment>
<evidence type="ECO:0000313" key="9">
    <source>
        <dbReference type="Proteomes" id="UP001359559"/>
    </source>
</evidence>